<sequence length="273" mass="31311">MNHEKCASSEDPHYQLKEVTQMTKVATQTMLLHDRTIIPTRKHIKTDYEYSTLIDQQLYQQQYNSSYPENVRVPLKLNQIDATVPNFKLYVRYIAPFTTSSITSNPSGKRKILFGLGMNCSYANSKHGDTTVSRFLNTFKRDYDTLYMFNILPIRATKSTVMNEVIETMDSPALDLILMNNYSQIVDYTKGFNSPDVVAFSGNLKNPKLIDEYQRIITLFKNQHADIRVFGKNNNGSPLHLNPLGKPAKKISELVKKIQDPVEDFGFKDLPKL</sequence>
<keyword evidence="2" id="KW-1185">Reference proteome</keyword>
<proteinExistence type="predicted"/>
<evidence type="ECO:0000313" key="2">
    <source>
        <dbReference type="Proteomes" id="UP000051733"/>
    </source>
</evidence>
<comment type="caution">
    <text evidence="1">The sequence shown here is derived from an EMBL/GenBank/DDBJ whole genome shotgun (WGS) entry which is preliminary data.</text>
</comment>
<dbReference type="OrthoDB" id="2313112at2"/>
<reference evidence="1 2" key="1">
    <citation type="journal article" date="2015" name="Genome Announc.">
        <title>Expanding the biotechnology potential of lactobacilli through comparative genomics of 213 strains and associated genera.</title>
        <authorList>
            <person name="Sun Z."/>
            <person name="Harris H.M."/>
            <person name="McCann A."/>
            <person name="Guo C."/>
            <person name="Argimon S."/>
            <person name="Zhang W."/>
            <person name="Yang X."/>
            <person name="Jeffery I.B."/>
            <person name="Cooney J.C."/>
            <person name="Kagawa T.F."/>
            <person name="Liu W."/>
            <person name="Song Y."/>
            <person name="Salvetti E."/>
            <person name="Wrobel A."/>
            <person name="Rasinkangas P."/>
            <person name="Parkhill J."/>
            <person name="Rea M.C."/>
            <person name="O'Sullivan O."/>
            <person name="Ritari J."/>
            <person name="Douillard F.P."/>
            <person name="Paul Ross R."/>
            <person name="Yang R."/>
            <person name="Briner A.E."/>
            <person name="Felis G.E."/>
            <person name="de Vos W.M."/>
            <person name="Barrangou R."/>
            <person name="Klaenhammer T.R."/>
            <person name="Caufield P.W."/>
            <person name="Cui Y."/>
            <person name="Zhang H."/>
            <person name="O'Toole P.W."/>
        </authorList>
    </citation>
    <scope>NUCLEOTIDE SEQUENCE [LARGE SCALE GENOMIC DNA]</scope>
    <source>
        <strain evidence="1 2">DSM 20634</strain>
    </source>
</reference>
<dbReference type="PATRIC" id="fig|1423813.3.peg.1332"/>
<gene>
    <name evidence="1" type="ORF">FC26_GL001307</name>
</gene>
<dbReference type="Proteomes" id="UP000051733">
    <property type="component" value="Unassembled WGS sequence"/>
</dbReference>
<evidence type="ECO:0000313" key="1">
    <source>
        <dbReference type="EMBL" id="KRM61741.1"/>
    </source>
</evidence>
<protein>
    <submittedName>
        <fullName evidence="1">Uncharacterized protein</fullName>
    </submittedName>
</protein>
<dbReference type="InterPro" id="IPR012441">
    <property type="entry name" value="DUF1643"/>
</dbReference>
<dbReference type="Pfam" id="PF07799">
    <property type="entry name" value="DUF1643"/>
    <property type="match status" value="1"/>
</dbReference>
<accession>A0A0R2A3Z6</accession>
<name>A0A0R2A3Z6_9LACO</name>
<dbReference type="AlphaFoldDB" id="A0A0R2A3Z6"/>
<organism evidence="1 2">
    <name type="scientific">Paucilactobacillus vaccinostercus DSM 20634</name>
    <dbReference type="NCBI Taxonomy" id="1423813"/>
    <lineage>
        <taxon>Bacteria</taxon>
        <taxon>Bacillati</taxon>
        <taxon>Bacillota</taxon>
        <taxon>Bacilli</taxon>
        <taxon>Lactobacillales</taxon>
        <taxon>Lactobacillaceae</taxon>
        <taxon>Paucilactobacillus</taxon>
    </lineage>
</organism>
<dbReference type="EMBL" id="AYYY01000021">
    <property type="protein sequence ID" value="KRM61741.1"/>
    <property type="molecule type" value="Genomic_DNA"/>
</dbReference>
<dbReference type="STRING" id="1423813.FC26_GL001307"/>